<feature type="signal peptide" evidence="2">
    <location>
        <begin position="1"/>
        <end position="23"/>
    </location>
</feature>
<keyword evidence="4" id="KW-1185">Reference proteome</keyword>
<evidence type="ECO:0000256" key="2">
    <source>
        <dbReference type="SAM" id="SignalP"/>
    </source>
</evidence>
<accession>A0A521G4Y4</accession>
<dbReference type="EMBL" id="NQJD01000002">
    <property type="protein sequence ID" value="TAA76087.1"/>
    <property type="molecule type" value="Genomic_DNA"/>
</dbReference>
<proteinExistence type="predicted"/>
<organism evidence="3 4">
    <name type="scientific">Candidatus Electronema aureum</name>
    <dbReference type="NCBI Taxonomy" id="2005002"/>
    <lineage>
        <taxon>Bacteria</taxon>
        <taxon>Pseudomonadati</taxon>
        <taxon>Thermodesulfobacteriota</taxon>
        <taxon>Desulfobulbia</taxon>
        <taxon>Desulfobulbales</taxon>
        <taxon>Desulfobulbaceae</taxon>
        <taxon>Candidatus Electronema</taxon>
    </lineage>
</organism>
<comment type="caution">
    <text evidence="3">The sequence shown here is derived from an EMBL/GenBank/DDBJ whole genome shotgun (WGS) entry which is preliminary data.</text>
</comment>
<feature type="chain" id="PRO_5022035473" evidence="2">
    <location>
        <begin position="24"/>
        <end position="297"/>
    </location>
</feature>
<evidence type="ECO:0000313" key="3">
    <source>
        <dbReference type="EMBL" id="TAA76087.1"/>
    </source>
</evidence>
<reference evidence="3" key="1">
    <citation type="submission" date="2017-07" db="EMBL/GenBank/DDBJ databases">
        <title>The cable genome - Insights into the physiology and evolution of filamentous bacteria capable of sulfide oxidation via long distance electron transfer.</title>
        <authorList>
            <person name="Thorup C."/>
            <person name="Bjerg J.T."/>
            <person name="Schreiber L."/>
            <person name="Nielsen L.P."/>
            <person name="Kjeldsen K.U."/>
            <person name="Boesen T."/>
            <person name="Boggild A."/>
            <person name="Meysman F."/>
            <person name="Geelhoed J."/>
            <person name="Schramm A."/>
        </authorList>
    </citation>
    <scope>NUCLEOTIDE SEQUENCE [LARGE SCALE GENOMIC DNA]</scope>
    <source>
        <strain evidence="3">GS</strain>
    </source>
</reference>
<gene>
    <name evidence="3" type="ORF">CDV28_102215</name>
</gene>
<dbReference type="Proteomes" id="UP000316238">
    <property type="component" value="Unassembled WGS sequence"/>
</dbReference>
<protein>
    <submittedName>
        <fullName evidence="3">Uncharacterized protein</fullName>
    </submittedName>
</protein>
<feature type="region of interest" description="Disordered" evidence="1">
    <location>
        <begin position="44"/>
        <end position="73"/>
    </location>
</feature>
<dbReference type="AlphaFoldDB" id="A0A521G4Y4"/>
<evidence type="ECO:0000256" key="1">
    <source>
        <dbReference type="SAM" id="MobiDB-lite"/>
    </source>
</evidence>
<feature type="compositionally biased region" description="Polar residues" evidence="1">
    <location>
        <begin position="61"/>
        <end position="71"/>
    </location>
</feature>
<dbReference type="PROSITE" id="PS51257">
    <property type="entry name" value="PROKAR_LIPOPROTEIN"/>
    <property type="match status" value="1"/>
</dbReference>
<sequence length="297" mass="32125">MRRFFSAVFALAFVVSCLSLAWAGEKEDELLKAMEAIVQQYKAGEGNQQQSKDDTPPAVEQQKSQALQQTPVEAASSWLQPPAATTPPVPTEQLQSVEEEAAIPAEIADIFQLSPSPAQVANNDDIITTIEEAVRQYRANDFAGAISNLDYATQLIRQKKSERMKALLPEPLLGWLAKPALAKSLGTAVFGGGSTVSRDYFIGGGAVVSVEIISDSPVLQSIIMMLNNPLFAGASGGNIQTIKQQRAMLKYNEQDHSGEINIVVAGRFIVTVKGRAVDQIVLFRYAEAVDFEALAKN</sequence>
<evidence type="ECO:0000313" key="4">
    <source>
        <dbReference type="Proteomes" id="UP000316238"/>
    </source>
</evidence>
<keyword evidence="2" id="KW-0732">Signal</keyword>
<name>A0A521G4Y4_9BACT</name>